<comment type="caution">
    <text evidence="3">The sequence shown here is derived from an EMBL/GenBank/DDBJ whole genome shotgun (WGS) entry which is preliminary data.</text>
</comment>
<dbReference type="Proteomes" id="UP001155241">
    <property type="component" value="Unassembled WGS sequence"/>
</dbReference>
<dbReference type="InterPro" id="IPR028098">
    <property type="entry name" value="Glyco_trans_4-like_N"/>
</dbReference>
<dbReference type="EC" id="2.4.-.-" evidence="3"/>
<keyword evidence="3" id="KW-0328">Glycosyltransferase</keyword>
<keyword evidence="4" id="KW-1185">Reference proteome</keyword>
<dbReference type="PANTHER" id="PTHR45947:SF3">
    <property type="entry name" value="SULFOQUINOVOSYL TRANSFERASE SQD2"/>
    <property type="match status" value="1"/>
</dbReference>
<feature type="domain" description="Glycosyltransferase subfamily 4-like N-terminal" evidence="2">
    <location>
        <begin position="23"/>
        <end position="174"/>
    </location>
</feature>
<accession>A0A9X2JKJ8</accession>
<dbReference type="EMBL" id="JAMXLR010000077">
    <property type="protein sequence ID" value="MCO6046709.1"/>
    <property type="molecule type" value="Genomic_DNA"/>
</dbReference>
<dbReference type="InterPro" id="IPR050194">
    <property type="entry name" value="Glycosyltransferase_grp1"/>
</dbReference>
<dbReference type="PANTHER" id="PTHR45947">
    <property type="entry name" value="SULFOQUINOVOSYL TRANSFERASE SQD2"/>
    <property type="match status" value="1"/>
</dbReference>
<organism evidence="3 4">
    <name type="scientific">Aeoliella straminimaris</name>
    <dbReference type="NCBI Taxonomy" id="2954799"/>
    <lineage>
        <taxon>Bacteria</taxon>
        <taxon>Pseudomonadati</taxon>
        <taxon>Planctomycetota</taxon>
        <taxon>Planctomycetia</taxon>
        <taxon>Pirellulales</taxon>
        <taxon>Lacipirellulaceae</taxon>
        <taxon>Aeoliella</taxon>
    </lineage>
</organism>
<gene>
    <name evidence="3" type="ORF">NG895_22665</name>
</gene>
<dbReference type="Pfam" id="PF13579">
    <property type="entry name" value="Glyco_trans_4_4"/>
    <property type="match status" value="1"/>
</dbReference>
<dbReference type="AlphaFoldDB" id="A0A9X2JKJ8"/>
<evidence type="ECO:0000313" key="4">
    <source>
        <dbReference type="Proteomes" id="UP001155241"/>
    </source>
</evidence>
<dbReference type="Gene3D" id="3.40.50.2000">
    <property type="entry name" value="Glycogen Phosphorylase B"/>
    <property type="match status" value="2"/>
</dbReference>
<evidence type="ECO:0000313" key="3">
    <source>
        <dbReference type="EMBL" id="MCO6046709.1"/>
    </source>
</evidence>
<dbReference type="Pfam" id="PF00534">
    <property type="entry name" value="Glycos_transf_1"/>
    <property type="match status" value="1"/>
</dbReference>
<evidence type="ECO:0000259" key="1">
    <source>
        <dbReference type="Pfam" id="PF00534"/>
    </source>
</evidence>
<evidence type="ECO:0000259" key="2">
    <source>
        <dbReference type="Pfam" id="PF13579"/>
    </source>
</evidence>
<dbReference type="InterPro" id="IPR001296">
    <property type="entry name" value="Glyco_trans_1"/>
</dbReference>
<keyword evidence="3" id="KW-0808">Transferase</keyword>
<dbReference type="RefSeq" id="WP_252854824.1">
    <property type="nucleotide sequence ID" value="NZ_JAMXLR010000077.1"/>
</dbReference>
<proteinExistence type="predicted"/>
<dbReference type="GO" id="GO:0016757">
    <property type="term" value="F:glycosyltransferase activity"/>
    <property type="evidence" value="ECO:0007669"/>
    <property type="project" value="UniProtKB-KW"/>
</dbReference>
<name>A0A9X2JKJ8_9BACT</name>
<reference evidence="3" key="1">
    <citation type="submission" date="2022-06" db="EMBL/GenBank/DDBJ databases">
        <title>Aeoliella straminimaris, a novel planctomycete from sediments.</title>
        <authorList>
            <person name="Vitorino I.R."/>
            <person name="Lage O.M."/>
        </authorList>
    </citation>
    <scope>NUCLEOTIDE SEQUENCE</scope>
    <source>
        <strain evidence="3">ICT_H6.2</strain>
    </source>
</reference>
<feature type="domain" description="Glycosyl transferase family 1" evidence="1">
    <location>
        <begin position="198"/>
        <end position="349"/>
    </location>
</feature>
<dbReference type="SUPFAM" id="SSF53756">
    <property type="entry name" value="UDP-Glycosyltransferase/glycogen phosphorylase"/>
    <property type="match status" value="1"/>
</dbReference>
<sequence length="383" mass="42299">MSDTAPKPPRVLHYLDAVREEAGGVVRCVIDLCGVLAEQGCEVTLATLDAKDVPAHWREKSNAPRVVELPAERWTAELRQAAEQVDVLHLHTPWDRRNTGIAKTANSLAKPYIVSVHGMLDDWCMDHKGLKKRVYLWLAGRRMLEGAYRVHCTAEGEAQQAGKWYPRAQSAVLPLVVDMPNPDTLPGPQLATETFPALATDDAKLLFLSRLHPKKGVDLLLRAAKLLVDRGTSYQLFVAGPGEPAYVTQLESLAAELGIADFTHFIGMVQGDTKLSLYQACDLFVLPTHQENFGLVLPESLACGTPVVTTRGVDIWPEIEAAGSTITDNQPESLANELERLLADRAALAERGLQGRQYIQQWLDPTRVSEGYIDLYRQAVQNK</sequence>
<protein>
    <submittedName>
        <fullName evidence="3">Glycosyltransferase</fullName>
        <ecNumber evidence="3">2.4.-.-</ecNumber>
    </submittedName>
</protein>